<dbReference type="SMART" id="SM00400">
    <property type="entry name" value="ZnF_CHCC"/>
    <property type="match status" value="1"/>
</dbReference>
<keyword evidence="12" id="KW-0804">Transcription</keyword>
<dbReference type="SMART" id="SM00493">
    <property type="entry name" value="TOPRIM"/>
    <property type="match status" value="1"/>
</dbReference>
<dbReference type="Gene3D" id="1.10.860.10">
    <property type="entry name" value="DNAb Helicase, Chain A"/>
    <property type="match status" value="1"/>
</dbReference>
<evidence type="ECO:0000256" key="3">
    <source>
        <dbReference type="ARBA" id="ARBA00022515"/>
    </source>
</evidence>
<organism evidence="15">
    <name type="scientific">hydrothermal vent metagenome</name>
    <dbReference type="NCBI Taxonomy" id="652676"/>
    <lineage>
        <taxon>unclassified sequences</taxon>
        <taxon>metagenomes</taxon>
        <taxon>ecological metagenomes</taxon>
    </lineage>
</organism>
<dbReference type="AlphaFoldDB" id="A0A3B0Z5N4"/>
<dbReference type="Gene3D" id="1.20.50.20">
    <property type="entry name" value="DnaG, RNA polymerase domain, helical bundle"/>
    <property type="match status" value="1"/>
</dbReference>
<proteinExistence type="inferred from homology"/>
<evidence type="ECO:0000256" key="1">
    <source>
        <dbReference type="ARBA" id="ARBA00001947"/>
    </source>
</evidence>
<dbReference type="InterPro" id="IPR006295">
    <property type="entry name" value="DNA_primase_DnaG"/>
</dbReference>
<dbReference type="SUPFAM" id="SSF57783">
    <property type="entry name" value="Zinc beta-ribbon"/>
    <property type="match status" value="1"/>
</dbReference>
<dbReference type="GO" id="GO:0005737">
    <property type="term" value="C:cytoplasm"/>
    <property type="evidence" value="ECO:0007669"/>
    <property type="project" value="TreeGrafter"/>
</dbReference>
<dbReference type="InterPro" id="IPR013264">
    <property type="entry name" value="DNAG_N"/>
</dbReference>
<dbReference type="GO" id="GO:1990077">
    <property type="term" value="C:primosome complex"/>
    <property type="evidence" value="ECO:0007669"/>
    <property type="project" value="UniProtKB-KW"/>
</dbReference>
<dbReference type="InterPro" id="IPR016136">
    <property type="entry name" value="DNA_helicase_N/primase_C"/>
</dbReference>
<dbReference type="EMBL" id="UOFQ01000054">
    <property type="protein sequence ID" value="VAW86851.1"/>
    <property type="molecule type" value="Genomic_DNA"/>
</dbReference>
<evidence type="ECO:0000256" key="2">
    <source>
        <dbReference type="ARBA" id="ARBA00022478"/>
    </source>
</evidence>
<keyword evidence="5 15" id="KW-0548">Nucleotidyltransferase</keyword>
<keyword evidence="3" id="KW-0639">Primosome</keyword>
<dbReference type="HAMAP" id="MF_00974">
    <property type="entry name" value="DNA_primase_DnaG"/>
    <property type="match status" value="1"/>
</dbReference>
<dbReference type="InterPro" id="IPR030846">
    <property type="entry name" value="DnaG_bac"/>
</dbReference>
<dbReference type="InterPro" id="IPR006171">
    <property type="entry name" value="TOPRIM_dom"/>
</dbReference>
<dbReference type="InterPro" id="IPR002694">
    <property type="entry name" value="Znf_CHC2"/>
</dbReference>
<dbReference type="GO" id="GO:0003677">
    <property type="term" value="F:DNA binding"/>
    <property type="evidence" value="ECO:0007669"/>
    <property type="project" value="UniProtKB-KW"/>
</dbReference>
<dbReference type="EC" id="2.7.7.-" evidence="15"/>
<dbReference type="Pfam" id="PF08278">
    <property type="entry name" value="DnaG_DnaB_bind"/>
    <property type="match status" value="1"/>
</dbReference>
<dbReference type="Pfam" id="PF01807">
    <property type="entry name" value="Zn_ribbon_DnaG"/>
    <property type="match status" value="1"/>
</dbReference>
<evidence type="ECO:0000256" key="9">
    <source>
        <dbReference type="ARBA" id="ARBA00022833"/>
    </source>
</evidence>
<evidence type="ECO:0000259" key="14">
    <source>
        <dbReference type="PROSITE" id="PS50880"/>
    </source>
</evidence>
<evidence type="ECO:0000256" key="10">
    <source>
        <dbReference type="ARBA" id="ARBA00022842"/>
    </source>
</evidence>
<dbReference type="Gene3D" id="3.90.980.10">
    <property type="entry name" value="DNA primase, catalytic core, N-terminal domain"/>
    <property type="match status" value="1"/>
</dbReference>
<dbReference type="NCBIfam" id="TIGR01391">
    <property type="entry name" value="dnaG"/>
    <property type="match status" value="1"/>
</dbReference>
<dbReference type="CDD" id="cd03364">
    <property type="entry name" value="TOPRIM_DnaG_primases"/>
    <property type="match status" value="1"/>
</dbReference>
<keyword evidence="9" id="KW-0862">Zinc</keyword>
<dbReference type="InterPro" id="IPR036977">
    <property type="entry name" value="DNA_primase_Znf_CHC2"/>
</dbReference>
<evidence type="ECO:0000256" key="7">
    <source>
        <dbReference type="ARBA" id="ARBA00022723"/>
    </source>
</evidence>
<keyword evidence="10" id="KW-0460">Magnesium</keyword>
<gene>
    <name evidence="15" type="ORF">MNBD_GAMMA17-742</name>
</gene>
<feature type="domain" description="Toprim" evidence="14">
    <location>
        <begin position="258"/>
        <end position="340"/>
    </location>
</feature>
<name>A0A3B0Z5N4_9ZZZZ</name>
<dbReference type="Pfam" id="PF13155">
    <property type="entry name" value="Toprim_2"/>
    <property type="match status" value="1"/>
</dbReference>
<dbReference type="InterPro" id="IPR037068">
    <property type="entry name" value="DNA_primase_core_N_sf"/>
</dbReference>
<evidence type="ECO:0000256" key="6">
    <source>
        <dbReference type="ARBA" id="ARBA00022705"/>
    </source>
</evidence>
<dbReference type="Pfam" id="PF08275">
    <property type="entry name" value="DNAG_N"/>
    <property type="match status" value="1"/>
</dbReference>
<dbReference type="InterPro" id="IPR019475">
    <property type="entry name" value="DNA_primase_DnaB-bd"/>
</dbReference>
<dbReference type="SUPFAM" id="SSF117023">
    <property type="entry name" value="DNA primase DnaG, C-terminal domain"/>
    <property type="match status" value="1"/>
</dbReference>
<dbReference type="Gene3D" id="3.90.580.10">
    <property type="entry name" value="Zinc finger, CHC2-type domain"/>
    <property type="match status" value="1"/>
</dbReference>
<dbReference type="PROSITE" id="PS50880">
    <property type="entry name" value="TOPRIM"/>
    <property type="match status" value="1"/>
</dbReference>
<dbReference type="GO" id="GO:0003899">
    <property type="term" value="F:DNA-directed RNA polymerase activity"/>
    <property type="evidence" value="ECO:0007669"/>
    <property type="project" value="InterPro"/>
</dbReference>
<dbReference type="GO" id="GO:0006269">
    <property type="term" value="P:DNA replication, synthesis of primer"/>
    <property type="evidence" value="ECO:0007669"/>
    <property type="project" value="UniProtKB-KW"/>
</dbReference>
<keyword evidence="2" id="KW-0240">DNA-directed RNA polymerase</keyword>
<dbReference type="SMART" id="SM00766">
    <property type="entry name" value="DnaG_DnaB_bind"/>
    <property type="match status" value="1"/>
</dbReference>
<dbReference type="InterPro" id="IPR013173">
    <property type="entry name" value="DNA_primase_DnaG_DnaB-bd_dom"/>
</dbReference>
<evidence type="ECO:0000313" key="15">
    <source>
        <dbReference type="EMBL" id="VAW86851.1"/>
    </source>
</evidence>
<dbReference type="Gene3D" id="3.40.1360.10">
    <property type="match status" value="1"/>
</dbReference>
<dbReference type="InterPro" id="IPR034151">
    <property type="entry name" value="TOPRIM_DnaG_bac"/>
</dbReference>
<dbReference type="PIRSF" id="PIRSF002811">
    <property type="entry name" value="DnaG"/>
    <property type="match status" value="1"/>
</dbReference>
<dbReference type="GO" id="GO:0000428">
    <property type="term" value="C:DNA-directed RNA polymerase complex"/>
    <property type="evidence" value="ECO:0007669"/>
    <property type="project" value="UniProtKB-KW"/>
</dbReference>
<comment type="cofactor">
    <cofactor evidence="1">
        <name>Zn(2+)</name>
        <dbReference type="ChEBI" id="CHEBI:29105"/>
    </cofactor>
</comment>
<dbReference type="SUPFAM" id="SSF56731">
    <property type="entry name" value="DNA primase core"/>
    <property type="match status" value="1"/>
</dbReference>
<dbReference type="GO" id="GO:0008270">
    <property type="term" value="F:zinc ion binding"/>
    <property type="evidence" value="ECO:0007669"/>
    <property type="project" value="UniProtKB-KW"/>
</dbReference>
<feature type="region of interest" description="Disordered" evidence="13">
    <location>
        <begin position="426"/>
        <end position="455"/>
    </location>
</feature>
<evidence type="ECO:0000256" key="11">
    <source>
        <dbReference type="ARBA" id="ARBA00023125"/>
    </source>
</evidence>
<dbReference type="InterPro" id="IPR050219">
    <property type="entry name" value="DnaG_primase"/>
</dbReference>
<keyword evidence="6" id="KW-0235">DNA replication</keyword>
<keyword evidence="4 15" id="KW-0808">Transferase</keyword>
<keyword evidence="7" id="KW-0479">Metal-binding</keyword>
<dbReference type="FunFam" id="3.90.580.10:FF:000001">
    <property type="entry name" value="DNA primase"/>
    <property type="match status" value="1"/>
</dbReference>
<dbReference type="FunFam" id="3.90.980.10:FF:000001">
    <property type="entry name" value="DNA primase"/>
    <property type="match status" value="1"/>
</dbReference>
<reference evidence="15" key="1">
    <citation type="submission" date="2018-06" db="EMBL/GenBank/DDBJ databases">
        <authorList>
            <person name="Zhirakovskaya E."/>
        </authorList>
    </citation>
    <scope>NUCLEOTIDE SEQUENCE</scope>
</reference>
<dbReference type="FunFam" id="3.40.1360.10:FF:000002">
    <property type="entry name" value="DNA primase"/>
    <property type="match status" value="1"/>
</dbReference>
<evidence type="ECO:0000256" key="8">
    <source>
        <dbReference type="ARBA" id="ARBA00022771"/>
    </source>
</evidence>
<sequence length="592" mass="66603">MAGKIPQQFIDELLARVDIVDLIDASVPLKKAGRNHSACCPFHDEKTPSFTVSQDKQFYHCFGCGAHGTAIGFLMEYERLDFLDAVRDLAAHVGMEIPQGSYSASSAQNDSKPLYELMQQVANFYRQQLKEHPKSNEAIDYLKARCLSGETAAEFGVGYAPPGWDTLQKKLCRDNDNTQALATTGMLIKKDSGGHYDRFRERIMFPIRDSRGRVIGFGGRVLGDDIPKYLNSPETPIFHKGQALYGLHEARQANRNIQRLLIVEGYMDVVMLAQHDIRYAVATLGTATTAEHLELMFRTTSEVVFCFDGDRAGREAANRALENTLPVMQAGRQARFLFLPDGEDPDSLVQKEGKAALETRIDAASPLSTHLYEHLAKQVDMSSIDGQARLVELARPHLNKLPAGVFKHMMITRLAELTRMEERSLSRLLGSNDPVTTNAPTRHPRPRGNKQGKQPSLVRQAITLLLNTPSLGQLEAEPQRFASLNAPGITLLIELLEMLRTSPHLNTGAVLERWREREEGRYLAKLVQQENLIDSDQEEVFSSLLQQLYRRHVIQRKDILCNTQELTQREKEELQQLYKYLNENPATRGGAK</sequence>
<evidence type="ECO:0000256" key="4">
    <source>
        <dbReference type="ARBA" id="ARBA00022679"/>
    </source>
</evidence>
<evidence type="ECO:0000256" key="13">
    <source>
        <dbReference type="SAM" id="MobiDB-lite"/>
    </source>
</evidence>
<evidence type="ECO:0000256" key="5">
    <source>
        <dbReference type="ARBA" id="ARBA00022695"/>
    </source>
</evidence>
<accession>A0A3B0Z5N4</accession>
<keyword evidence="8" id="KW-0863">Zinc-finger</keyword>
<keyword evidence="11" id="KW-0238">DNA-binding</keyword>
<evidence type="ECO:0000256" key="12">
    <source>
        <dbReference type="ARBA" id="ARBA00023163"/>
    </source>
</evidence>
<dbReference type="Pfam" id="PF10410">
    <property type="entry name" value="DnaB_bind"/>
    <property type="match status" value="1"/>
</dbReference>
<protein>
    <submittedName>
        <fullName evidence="15">DNA primase</fullName>
        <ecNumber evidence="15">2.7.7.-</ecNumber>
    </submittedName>
</protein>
<dbReference type="PANTHER" id="PTHR30313">
    <property type="entry name" value="DNA PRIMASE"/>
    <property type="match status" value="1"/>
</dbReference>
<dbReference type="PANTHER" id="PTHR30313:SF2">
    <property type="entry name" value="DNA PRIMASE"/>
    <property type="match status" value="1"/>
</dbReference>